<reference evidence="1 2" key="1">
    <citation type="submission" date="2017-09" db="EMBL/GenBank/DDBJ databases">
        <title>WGS assembly of Aquilegia coerulea Goldsmith.</title>
        <authorList>
            <person name="Hodges S."/>
            <person name="Kramer E."/>
            <person name="Nordborg M."/>
            <person name="Tomkins J."/>
            <person name="Borevitz J."/>
            <person name="Derieg N."/>
            <person name="Yan J."/>
            <person name="Mihaltcheva S."/>
            <person name="Hayes R.D."/>
            <person name="Rokhsar D."/>
        </authorList>
    </citation>
    <scope>NUCLEOTIDE SEQUENCE [LARGE SCALE GENOMIC DNA]</scope>
    <source>
        <strain evidence="2">cv. Goldsmith</strain>
    </source>
</reference>
<accession>A0A2G5C423</accession>
<dbReference type="Proteomes" id="UP000230069">
    <property type="component" value="Unassembled WGS sequence"/>
</dbReference>
<sequence>MDLVLLFYCSKHLDLVTQHHTQGNTFELIAKHGDSSVPVHPDDTLEVFDGDVLKYISKSFESFPKLKCLCGQNFH</sequence>
<organism evidence="1 2">
    <name type="scientific">Aquilegia coerulea</name>
    <name type="common">Rocky mountain columbine</name>
    <dbReference type="NCBI Taxonomy" id="218851"/>
    <lineage>
        <taxon>Eukaryota</taxon>
        <taxon>Viridiplantae</taxon>
        <taxon>Streptophyta</taxon>
        <taxon>Embryophyta</taxon>
        <taxon>Tracheophyta</taxon>
        <taxon>Spermatophyta</taxon>
        <taxon>Magnoliopsida</taxon>
        <taxon>Ranunculales</taxon>
        <taxon>Ranunculaceae</taxon>
        <taxon>Thalictroideae</taxon>
        <taxon>Aquilegia</taxon>
    </lineage>
</organism>
<dbReference type="EMBL" id="KZ305117">
    <property type="protein sequence ID" value="PIA26013.1"/>
    <property type="molecule type" value="Genomic_DNA"/>
</dbReference>
<evidence type="ECO:0000313" key="2">
    <source>
        <dbReference type="Proteomes" id="UP000230069"/>
    </source>
</evidence>
<evidence type="ECO:0000313" key="1">
    <source>
        <dbReference type="EMBL" id="PIA26013.1"/>
    </source>
</evidence>
<dbReference type="InParanoid" id="A0A2G5C423"/>
<dbReference type="AlphaFoldDB" id="A0A2G5C423"/>
<protein>
    <submittedName>
        <fullName evidence="1">Uncharacterized protein</fullName>
    </submittedName>
</protein>
<gene>
    <name evidence="1" type="ORF">AQUCO_10100013v1</name>
</gene>
<name>A0A2G5C423_AQUCA</name>
<proteinExistence type="predicted"/>
<keyword evidence="2" id="KW-1185">Reference proteome</keyword>